<dbReference type="AlphaFoldDB" id="A0A9K3CS99"/>
<dbReference type="Proteomes" id="UP000265618">
    <property type="component" value="Unassembled WGS sequence"/>
</dbReference>
<dbReference type="PANTHER" id="PTHR10504:SF131">
    <property type="entry name" value="BPI2 DOMAIN-CONTAINING PROTEIN"/>
    <property type="match status" value="1"/>
</dbReference>
<keyword evidence="2" id="KW-1185">Reference proteome</keyword>
<organism evidence="1 2">
    <name type="scientific">Kipferlia bialata</name>
    <dbReference type="NCBI Taxonomy" id="797122"/>
    <lineage>
        <taxon>Eukaryota</taxon>
        <taxon>Metamonada</taxon>
        <taxon>Carpediemonas-like organisms</taxon>
        <taxon>Kipferlia</taxon>
    </lineage>
</organism>
<gene>
    <name evidence="1" type="ORF">KIPB_003312</name>
</gene>
<comment type="caution">
    <text evidence="1">The sequence shown here is derived from an EMBL/GenBank/DDBJ whole genome shotgun (WGS) entry which is preliminary data.</text>
</comment>
<dbReference type="Gene3D" id="3.15.20.10">
    <property type="entry name" value="Bactericidal permeability-increasing protein, domain 2"/>
    <property type="match status" value="1"/>
</dbReference>
<dbReference type="InterPro" id="IPR032942">
    <property type="entry name" value="BPI/LBP/Plunc"/>
</dbReference>
<dbReference type="OrthoDB" id="10255543at2759"/>
<dbReference type="SUPFAM" id="SSF55394">
    <property type="entry name" value="Bactericidal permeability-increasing protein, BPI"/>
    <property type="match status" value="2"/>
</dbReference>
<evidence type="ECO:0000313" key="2">
    <source>
        <dbReference type="Proteomes" id="UP000265618"/>
    </source>
</evidence>
<sequence length="440" mass="48155">MGVPGSPLPDITGEENLIIADMSYALTQMTVTDVQFSSFYAQPMAADKPEILVDIDGMAVFLSFVWDLKDTVWPYTELDGTGTVSVFLSHADAKASGVCDECAVYNLHLEQFDMTIEDIDLNLVGDGALFNEIFDMFKGIVIDVLNAYLPDAFAETIQNLMVELGHSNVGYARFGDGSFVADDRMPEGGLVTTDSTVTMKQIGTIWPTADKGALPHRIPDPMPTYIGDADYQQLTSPVTIESVFNAHADIGYMQDVVSHSSVPDLYQPLMTTSYFQTAMPDLFNDYPDMPLSLNITMAPSQEGFVYPQVDILPSGLKISLSVPISVGIEGGPQNLFSLNVTYQFAAHAVYNPNVWVDLDMSYYGVEYTPVQGGVYEAPANDALITQTLIVLGAQGIAPFVQASLHDHGGIFMYRFEIDYEEVVFSYDPTYLGIMGTLPEP</sequence>
<accession>A0A9K3CS99</accession>
<dbReference type="PANTHER" id="PTHR10504">
    <property type="entry name" value="BACTERICIDAL PERMEABILITY-INCREASING BPI PROTEIN-RELATED"/>
    <property type="match status" value="1"/>
</dbReference>
<evidence type="ECO:0000313" key="1">
    <source>
        <dbReference type="EMBL" id="GIQ82216.1"/>
    </source>
</evidence>
<protein>
    <recommendedName>
        <fullName evidence="3">Bactericidal permeability-increasing protein, alpha/beta domain</fullName>
    </recommendedName>
</protein>
<dbReference type="InterPro" id="IPR017943">
    <property type="entry name" value="Bactericidal_perm-incr_a/b_dom"/>
</dbReference>
<proteinExistence type="predicted"/>
<evidence type="ECO:0008006" key="3">
    <source>
        <dbReference type="Google" id="ProtNLM"/>
    </source>
</evidence>
<dbReference type="GO" id="GO:0008289">
    <property type="term" value="F:lipid binding"/>
    <property type="evidence" value="ECO:0007669"/>
    <property type="project" value="InterPro"/>
</dbReference>
<name>A0A9K3CS99_9EUKA</name>
<dbReference type="EMBL" id="BDIP01000625">
    <property type="protein sequence ID" value="GIQ82216.1"/>
    <property type="molecule type" value="Genomic_DNA"/>
</dbReference>
<dbReference type="Gene3D" id="3.15.10.10">
    <property type="entry name" value="Bactericidal permeability-increasing protein, domain 1"/>
    <property type="match status" value="1"/>
</dbReference>
<reference evidence="1 2" key="1">
    <citation type="journal article" date="2018" name="PLoS ONE">
        <title>The draft genome of Kipferlia bialata reveals reductive genome evolution in fornicate parasites.</title>
        <authorList>
            <person name="Tanifuji G."/>
            <person name="Takabayashi S."/>
            <person name="Kume K."/>
            <person name="Takagi M."/>
            <person name="Nakayama T."/>
            <person name="Kamikawa R."/>
            <person name="Inagaki Y."/>
            <person name="Hashimoto T."/>
        </authorList>
    </citation>
    <scope>NUCLEOTIDE SEQUENCE [LARGE SCALE GENOMIC DNA]</scope>
    <source>
        <strain evidence="1">NY0173</strain>
    </source>
</reference>